<dbReference type="InterPro" id="IPR002514">
    <property type="entry name" value="Transposase_8"/>
</dbReference>
<keyword evidence="2" id="KW-1185">Reference proteome</keyword>
<dbReference type="GO" id="GO:0006313">
    <property type="term" value="P:DNA transposition"/>
    <property type="evidence" value="ECO:0007669"/>
    <property type="project" value="InterPro"/>
</dbReference>
<organism evidence="1 2">
    <name type="scientific">Syntrophotalea acetylenica</name>
    <name type="common">Pelobacter acetylenicus</name>
    <dbReference type="NCBI Taxonomy" id="29542"/>
    <lineage>
        <taxon>Bacteria</taxon>
        <taxon>Pseudomonadati</taxon>
        <taxon>Thermodesulfobacteriota</taxon>
        <taxon>Desulfuromonadia</taxon>
        <taxon>Desulfuromonadales</taxon>
        <taxon>Syntrophotaleaceae</taxon>
        <taxon>Syntrophotalea</taxon>
    </lineage>
</organism>
<dbReference type="GO" id="GO:0003677">
    <property type="term" value="F:DNA binding"/>
    <property type="evidence" value="ECO:0007669"/>
    <property type="project" value="InterPro"/>
</dbReference>
<dbReference type="PANTHER" id="PTHR33215:SF13">
    <property type="entry name" value="PROTEIN DISTAL ANTENNA"/>
    <property type="match status" value="1"/>
</dbReference>
<evidence type="ECO:0000313" key="1">
    <source>
        <dbReference type="EMBL" id="APG24499.1"/>
    </source>
</evidence>
<proteinExistence type="predicted"/>
<gene>
    <name evidence="1" type="ORF">A7E75_05220</name>
</gene>
<name>A0A1L3GF89_SYNAC</name>
<evidence type="ECO:0000313" key="2">
    <source>
        <dbReference type="Proteomes" id="UP000182264"/>
    </source>
</evidence>
<dbReference type="Proteomes" id="UP000182264">
    <property type="component" value="Chromosome"/>
</dbReference>
<accession>A0A1L3GF89</accession>
<dbReference type="GO" id="GO:0004803">
    <property type="term" value="F:transposase activity"/>
    <property type="evidence" value="ECO:0007669"/>
    <property type="project" value="InterPro"/>
</dbReference>
<sequence length="99" mass="11306">MEVCPMPSKYSPEFKQDAVKLAVDSDQPISQTARALGVNPNTLYAWVAKYHQPQTVDEEGAGDKHPYEELKRLRREIAQLKEERDILKKAAAYFAKNSR</sequence>
<dbReference type="Pfam" id="PF01527">
    <property type="entry name" value="HTH_Tnp_1"/>
    <property type="match status" value="1"/>
</dbReference>
<dbReference type="PANTHER" id="PTHR33215">
    <property type="entry name" value="PROTEIN DISTAL ANTENNA"/>
    <property type="match status" value="1"/>
</dbReference>
<dbReference type="InterPro" id="IPR009057">
    <property type="entry name" value="Homeodomain-like_sf"/>
</dbReference>
<dbReference type="Gene3D" id="1.10.10.60">
    <property type="entry name" value="Homeodomain-like"/>
    <property type="match status" value="1"/>
</dbReference>
<protein>
    <submittedName>
        <fullName evidence="1">Transposase</fullName>
    </submittedName>
</protein>
<dbReference type="EMBL" id="CP015518">
    <property type="protein sequence ID" value="APG24499.1"/>
    <property type="molecule type" value="Genomic_DNA"/>
</dbReference>
<dbReference type="InterPro" id="IPR051839">
    <property type="entry name" value="RD_transcriptional_regulator"/>
</dbReference>
<dbReference type="AlphaFoldDB" id="A0A1L3GF89"/>
<dbReference type="SUPFAM" id="SSF46689">
    <property type="entry name" value="Homeodomain-like"/>
    <property type="match status" value="1"/>
</dbReference>
<reference evidence="1 2" key="1">
    <citation type="journal article" date="2017" name="Genome Announc.">
        <title>Complete Genome Sequences of Two Acetylene-Fermenting Pelobacter acetylenicus Strains.</title>
        <authorList>
            <person name="Sutton J.M."/>
            <person name="Baesman S.M."/>
            <person name="Fierst J.L."/>
            <person name="Poret-Peterson A.T."/>
            <person name="Oremland R.S."/>
            <person name="Dunlap D.S."/>
            <person name="Akob D.M."/>
        </authorList>
    </citation>
    <scope>NUCLEOTIDE SEQUENCE [LARGE SCALE GENOMIC DNA]</scope>
    <source>
        <strain evidence="1 2">DSM 3247</strain>
    </source>
</reference>